<evidence type="ECO:0000259" key="10">
    <source>
        <dbReference type="Pfam" id="PF05730"/>
    </source>
</evidence>
<sequence length="331" mass="35427">MKPQTSSLLALIPGAMASRGILYEPTVAKVLDHMPDCGWSCWAPGVAATSCAAANNITCLCGSIGKMGSGMEGCAEERCDKTNWYSMLTESGDAGKLAADVSITLGVMCYRLSELPANSTQKAEASAAVSAHLAQHMKDPVLLGDVVGIVSHAGLDKPASNLAENVAGAPSYRSRAKSSRMNRIVARICNKSATQVPSIRSRHCHRGCVEIKTVSPAQRRESHSATPWLNTHPALSLCCRLRLLPYPVMCLRSDRLVDGMASGAATSRAREDRQLAQRGGGRGTFGSRRLRDLGMADDVSLAPGQDRERARRRYSGCRGRGIDEEEEEGMP</sequence>
<evidence type="ECO:0000256" key="2">
    <source>
        <dbReference type="ARBA" id="ARBA00004613"/>
    </source>
</evidence>
<reference evidence="11 12" key="1">
    <citation type="journal article" date="2024" name="Microbiol. Resour. Announc.">
        <title>Genome annotations for the ascomycete fungi Trichoderma harzianum, Trichoderma aggressivum, and Purpureocillium lilacinum.</title>
        <authorList>
            <person name="Beijen E.P.W."/>
            <person name="Ohm R.A."/>
        </authorList>
    </citation>
    <scope>NUCLEOTIDE SEQUENCE [LARGE SCALE GENOMIC DNA]</scope>
    <source>
        <strain evidence="11 12">CBS 150709</strain>
    </source>
</reference>
<name>A0ABR0BT20_PURLI</name>
<evidence type="ECO:0000256" key="8">
    <source>
        <dbReference type="ARBA" id="ARBA00023288"/>
    </source>
</evidence>
<evidence type="ECO:0000256" key="3">
    <source>
        <dbReference type="ARBA" id="ARBA00010031"/>
    </source>
</evidence>
<evidence type="ECO:0000313" key="11">
    <source>
        <dbReference type="EMBL" id="KAK4087001.1"/>
    </source>
</evidence>
<proteinExistence type="inferred from homology"/>
<keyword evidence="4" id="KW-0964">Secreted</keyword>
<dbReference type="Pfam" id="PF05730">
    <property type="entry name" value="CFEM"/>
    <property type="match status" value="1"/>
</dbReference>
<evidence type="ECO:0000313" key="12">
    <source>
        <dbReference type="Proteomes" id="UP001287286"/>
    </source>
</evidence>
<keyword evidence="6" id="KW-0732">Signal</keyword>
<evidence type="ECO:0000256" key="6">
    <source>
        <dbReference type="ARBA" id="ARBA00022729"/>
    </source>
</evidence>
<keyword evidence="5" id="KW-0325">Glycoprotein</keyword>
<dbReference type="EMBL" id="JAWRVI010000036">
    <property type="protein sequence ID" value="KAK4087001.1"/>
    <property type="molecule type" value="Genomic_DNA"/>
</dbReference>
<keyword evidence="5" id="KW-0472">Membrane</keyword>
<dbReference type="Proteomes" id="UP001287286">
    <property type="component" value="Unassembled WGS sequence"/>
</dbReference>
<dbReference type="InterPro" id="IPR008427">
    <property type="entry name" value="Extracellular_membr_CFEM_dom"/>
</dbReference>
<evidence type="ECO:0000256" key="5">
    <source>
        <dbReference type="ARBA" id="ARBA00022622"/>
    </source>
</evidence>
<protein>
    <recommendedName>
        <fullName evidence="10">CFEM domain-containing protein</fullName>
    </recommendedName>
</protein>
<comment type="subcellular location">
    <subcellularLocation>
        <location evidence="1">Membrane</location>
        <topology evidence="1">Lipid-anchor</topology>
        <topology evidence="1">GPI-anchor</topology>
    </subcellularLocation>
    <subcellularLocation>
        <location evidence="2">Secreted</location>
    </subcellularLocation>
</comment>
<keyword evidence="12" id="KW-1185">Reference proteome</keyword>
<comment type="caution">
    <text evidence="11">The sequence shown here is derived from an EMBL/GenBank/DDBJ whole genome shotgun (WGS) entry which is preliminary data.</text>
</comment>
<evidence type="ECO:0000256" key="9">
    <source>
        <dbReference type="SAM" id="MobiDB-lite"/>
    </source>
</evidence>
<evidence type="ECO:0000256" key="1">
    <source>
        <dbReference type="ARBA" id="ARBA00004589"/>
    </source>
</evidence>
<evidence type="ECO:0000256" key="7">
    <source>
        <dbReference type="ARBA" id="ARBA00023157"/>
    </source>
</evidence>
<gene>
    <name evidence="11" type="ORF">Purlil1_8735</name>
</gene>
<keyword evidence="7" id="KW-1015">Disulfide bond</keyword>
<feature type="domain" description="CFEM" evidence="10">
    <location>
        <begin position="31"/>
        <end position="83"/>
    </location>
</feature>
<keyword evidence="8" id="KW-0449">Lipoprotein</keyword>
<feature type="region of interest" description="Disordered" evidence="9">
    <location>
        <begin position="265"/>
        <end position="331"/>
    </location>
</feature>
<organism evidence="11 12">
    <name type="scientific">Purpureocillium lilacinum</name>
    <name type="common">Paecilomyces lilacinus</name>
    <dbReference type="NCBI Taxonomy" id="33203"/>
    <lineage>
        <taxon>Eukaryota</taxon>
        <taxon>Fungi</taxon>
        <taxon>Dikarya</taxon>
        <taxon>Ascomycota</taxon>
        <taxon>Pezizomycotina</taxon>
        <taxon>Sordariomycetes</taxon>
        <taxon>Hypocreomycetidae</taxon>
        <taxon>Hypocreales</taxon>
        <taxon>Ophiocordycipitaceae</taxon>
        <taxon>Purpureocillium</taxon>
    </lineage>
</organism>
<evidence type="ECO:0000256" key="4">
    <source>
        <dbReference type="ARBA" id="ARBA00022525"/>
    </source>
</evidence>
<keyword evidence="5" id="KW-0336">GPI-anchor</keyword>
<accession>A0ABR0BT20</accession>
<comment type="similarity">
    <text evidence="3">Belongs to the RBT5 family.</text>
</comment>